<dbReference type="Gene3D" id="3.30.530.20">
    <property type="match status" value="1"/>
</dbReference>
<dbReference type="InterPro" id="IPR024072">
    <property type="entry name" value="DHFR-like_dom_sf"/>
</dbReference>
<reference evidence="5" key="1">
    <citation type="submission" date="2023-07" db="EMBL/GenBank/DDBJ databases">
        <title>30 novel species of actinomycetes from the DSMZ collection.</title>
        <authorList>
            <person name="Nouioui I."/>
        </authorList>
    </citation>
    <scope>NUCLEOTIDE SEQUENCE [LARGE SCALE GENOMIC DNA]</scope>
    <source>
        <strain evidence="5">DSM 44399</strain>
    </source>
</reference>
<dbReference type="InterPro" id="IPR050765">
    <property type="entry name" value="Riboflavin_Biosynth_HTPR"/>
</dbReference>
<dbReference type="InterPro" id="IPR002734">
    <property type="entry name" value="RibDG_C"/>
</dbReference>
<dbReference type="SUPFAM" id="SSF53597">
    <property type="entry name" value="Dihydrofolate reductase-like"/>
    <property type="match status" value="1"/>
</dbReference>
<comment type="similarity">
    <text evidence="1">Belongs to the AHA1 family.</text>
</comment>
<evidence type="ECO:0000259" key="2">
    <source>
        <dbReference type="Pfam" id="PF01872"/>
    </source>
</evidence>
<dbReference type="Proteomes" id="UP001183176">
    <property type="component" value="Unassembled WGS sequence"/>
</dbReference>
<organism evidence="4 5">
    <name type="scientific">Jatrophihabitans lederbergiae</name>
    <dbReference type="NCBI Taxonomy" id="3075547"/>
    <lineage>
        <taxon>Bacteria</taxon>
        <taxon>Bacillati</taxon>
        <taxon>Actinomycetota</taxon>
        <taxon>Actinomycetes</taxon>
        <taxon>Jatrophihabitantales</taxon>
        <taxon>Jatrophihabitantaceae</taxon>
        <taxon>Jatrophihabitans</taxon>
    </lineage>
</organism>
<accession>A0ABU2JC32</accession>
<evidence type="ECO:0000259" key="3">
    <source>
        <dbReference type="Pfam" id="PF08327"/>
    </source>
</evidence>
<dbReference type="EMBL" id="JAVREH010000019">
    <property type="protein sequence ID" value="MDT0262507.1"/>
    <property type="molecule type" value="Genomic_DNA"/>
</dbReference>
<dbReference type="CDD" id="cd08894">
    <property type="entry name" value="SRPBCC_CalC_Aha1-like_1"/>
    <property type="match status" value="1"/>
</dbReference>
<dbReference type="SUPFAM" id="SSF55961">
    <property type="entry name" value="Bet v1-like"/>
    <property type="match status" value="1"/>
</dbReference>
<protein>
    <submittedName>
        <fullName evidence="4">SRPBCC domain-containing protein</fullName>
    </submittedName>
</protein>
<dbReference type="Gene3D" id="3.40.430.10">
    <property type="entry name" value="Dihydrofolate Reductase, subunit A"/>
    <property type="match status" value="1"/>
</dbReference>
<dbReference type="PANTHER" id="PTHR38011">
    <property type="entry name" value="DIHYDROFOLATE REDUCTASE FAMILY PROTEIN (AFU_ORTHOLOGUE AFUA_8G06820)"/>
    <property type="match status" value="1"/>
</dbReference>
<feature type="domain" description="Bacterial bifunctional deaminase-reductase C-terminal" evidence="2">
    <location>
        <begin position="269"/>
        <end position="371"/>
    </location>
</feature>
<name>A0ABU2JC32_9ACTN</name>
<keyword evidence="5" id="KW-1185">Reference proteome</keyword>
<dbReference type="InterPro" id="IPR023393">
    <property type="entry name" value="START-like_dom_sf"/>
</dbReference>
<dbReference type="Pfam" id="PF01872">
    <property type="entry name" value="RibD_C"/>
    <property type="match status" value="1"/>
</dbReference>
<evidence type="ECO:0000256" key="1">
    <source>
        <dbReference type="ARBA" id="ARBA00006817"/>
    </source>
</evidence>
<feature type="domain" description="Activator of Hsp90 ATPase homologue 1/2-like C-terminal" evidence="3">
    <location>
        <begin position="27"/>
        <end position="158"/>
    </location>
</feature>
<evidence type="ECO:0000313" key="4">
    <source>
        <dbReference type="EMBL" id="MDT0262507.1"/>
    </source>
</evidence>
<dbReference type="Pfam" id="PF08327">
    <property type="entry name" value="AHSA1"/>
    <property type="match status" value="1"/>
</dbReference>
<sequence length="399" mass="44639">MATTSSGGEPHPATADREIVMSRVISAPRELVFEAFTQVWHLSRWWGPDGFSTTTRSFEFRAGGEWDFVMHGPDGTDYQEWVTWREIVAPERIALLHGEFRDDPNAFESVLAFEPTGDETRIVMRSVFGTKELRDEAVEKYHAIEGGEQTLRNLAAYVAELTRNDTDRISDADRQSGGRMSLVRVHNFSVSLDGFGVGEEQRLEAPFGHAGHRLVQWAMPTRTFKQMGLTGEGARSVGVDEAFASRWATGVGVEIMGRNKFAPQRGPWADEEWRGWWGDNPPFHTPVVVLTHHSRPPLEMDGGTTFYFVDAEPADALEQARGLAGDLDVRIGGGATTIRQFLQADLIDEMHIVVVPILLGRGERLWDGLEGLEQRFHIEAVTSPSGVLHLTFSRRRRDA</sequence>
<evidence type="ECO:0000313" key="5">
    <source>
        <dbReference type="Proteomes" id="UP001183176"/>
    </source>
</evidence>
<dbReference type="PANTHER" id="PTHR38011:SF12">
    <property type="entry name" value="BIFUNCTIONAL DEAMINASE-REDUCTASE DOMAIN PROTEIN"/>
    <property type="match status" value="1"/>
</dbReference>
<comment type="caution">
    <text evidence="4">The sequence shown here is derived from an EMBL/GenBank/DDBJ whole genome shotgun (WGS) entry which is preliminary data.</text>
</comment>
<proteinExistence type="inferred from homology"/>
<dbReference type="InterPro" id="IPR013538">
    <property type="entry name" value="ASHA1/2-like_C"/>
</dbReference>
<gene>
    <name evidence="4" type="ORF">RM423_14010</name>
</gene>